<dbReference type="FunFam" id="2.60.120.290:FF:000016">
    <property type="entry name" value="neuropilin and tolloid-like protein 2"/>
    <property type="match status" value="1"/>
</dbReference>
<feature type="domain" description="CUB" evidence="3">
    <location>
        <begin position="1"/>
        <end position="76"/>
    </location>
</feature>
<keyword evidence="5" id="KW-1185">Reference proteome</keyword>
<organism evidence="4 5">
    <name type="scientific">Cirrhinus mrigala</name>
    <name type="common">Mrigala</name>
    <dbReference type="NCBI Taxonomy" id="683832"/>
    <lineage>
        <taxon>Eukaryota</taxon>
        <taxon>Metazoa</taxon>
        <taxon>Chordata</taxon>
        <taxon>Craniata</taxon>
        <taxon>Vertebrata</taxon>
        <taxon>Euteleostomi</taxon>
        <taxon>Actinopterygii</taxon>
        <taxon>Neopterygii</taxon>
        <taxon>Teleostei</taxon>
        <taxon>Ostariophysi</taxon>
        <taxon>Cypriniformes</taxon>
        <taxon>Cyprinidae</taxon>
        <taxon>Labeoninae</taxon>
        <taxon>Labeonini</taxon>
        <taxon>Cirrhinus</taxon>
    </lineage>
</organism>
<dbReference type="Pfam" id="PF00431">
    <property type="entry name" value="CUB"/>
    <property type="match status" value="1"/>
</dbReference>
<comment type="caution">
    <text evidence="2">Lacks conserved residue(s) required for the propagation of feature annotation.</text>
</comment>
<dbReference type="PROSITE" id="PS01180">
    <property type="entry name" value="CUB"/>
    <property type="match status" value="1"/>
</dbReference>
<feature type="non-terminal residue" evidence="4">
    <location>
        <position position="1"/>
    </location>
</feature>
<sequence>IYLRFLEYQMEHSNECKKNFVAVYDGSSAIENLKAKFCSTVANDVMLDTGVGVVRMWADENSRLSRFRMLFTSFVD</sequence>
<dbReference type="SUPFAM" id="SSF49854">
    <property type="entry name" value="Spermadhesin, CUB domain"/>
    <property type="match status" value="1"/>
</dbReference>
<accession>A0ABD0QRE5</accession>
<evidence type="ECO:0000313" key="5">
    <source>
        <dbReference type="Proteomes" id="UP001529510"/>
    </source>
</evidence>
<evidence type="ECO:0000256" key="1">
    <source>
        <dbReference type="ARBA" id="ARBA00023157"/>
    </source>
</evidence>
<dbReference type="InterPro" id="IPR000859">
    <property type="entry name" value="CUB_dom"/>
</dbReference>
<proteinExistence type="predicted"/>
<evidence type="ECO:0000259" key="3">
    <source>
        <dbReference type="PROSITE" id="PS01180"/>
    </source>
</evidence>
<dbReference type="InterPro" id="IPR035914">
    <property type="entry name" value="Sperma_CUB_dom_sf"/>
</dbReference>
<comment type="caution">
    <text evidence="4">The sequence shown here is derived from an EMBL/GenBank/DDBJ whole genome shotgun (WGS) entry which is preliminary data.</text>
</comment>
<dbReference type="EMBL" id="JAMKFB020000007">
    <property type="protein sequence ID" value="KAL0188794.1"/>
    <property type="molecule type" value="Genomic_DNA"/>
</dbReference>
<feature type="non-terminal residue" evidence="4">
    <location>
        <position position="76"/>
    </location>
</feature>
<dbReference type="Gene3D" id="2.60.120.290">
    <property type="entry name" value="Spermadhesin, CUB domain"/>
    <property type="match status" value="1"/>
</dbReference>
<reference evidence="4 5" key="1">
    <citation type="submission" date="2024-05" db="EMBL/GenBank/DDBJ databases">
        <title>Genome sequencing and assembly of Indian major carp, Cirrhinus mrigala (Hamilton, 1822).</title>
        <authorList>
            <person name="Mohindra V."/>
            <person name="Chowdhury L.M."/>
            <person name="Lal K."/>
            <person name="Jena J.K."/>
        </authorList>
    </citation>
    <scope>NUCLEOTIDE SEQUENCE [LARGE SCALE GENOMIC DNA]</scope>
    <source>
        <strain evidence="4">CM1030</strain>
        <tissue evidence="4">Blood</tissue>
    </source>
</reference>
<gene>
    <name evidence="4" type="ORF">M9458_015893</name>
</gene>
<dbReference type="Proteomes" id="UP001529510">
    <property type="component" value="Unassembled WGS sequence"/>
</dbReference>
<evidence type="ECO:0000256" key="2">
    <source>
        <dbReference type="PROSITE-ProRule" id="PRU00059"/>
    </source>
</evidence>
<dbReference type="AlphaFoldDB" id="A0ABD0QRE5"/>
<keyword evidence="1" id="KW-1015">Disulfide bond</keyword>
<evidence type="ECO:0000313" key="4">
    <source>
        <dbReference type="EMBL" id="KAL0188794.1"/>
    </source>
</evidence>
<name>A0ABD0QRE5_CIRMR</name>
<protein>
    <recommendedName>
        <fullName evidence="3">CUB domain-containing protein</fullName>
    </recommendedName>
</protein>